<dbReference type="CDD" id="cd05167">
    <property type="entry name" value="PI4Kc_III_alpha"/>
    <property type="match status" value="1"/>
</dbReference>
<dbReference type="PROSITE" id="PS50290">
    <property type="entry name" value="PI3_4_KINASE_3"/>
    <property type="match status" value="1"/>
</dbReference>
<feature type="domain" description="PI3K/PI4K catalytic" evidence="4">
    <location>
        <begin position="313"/>
        <end position="591"/>
    </location>
</feature>
<dbReference type="Proteomes" id="UP000823775">
    <property type="component" value="Unassembled WGS sequence"/>
</dbReference>
<keyword evidence="3" id="KW-0418">Kinase</keyword>
<name>A0ABS8V7G1_DATST</name>
<evidence type="ECO:0000259" key="4">
    <source>
        <dbReference type="PROSITE" id="PS50290"/>
    </source>
</evidence>
<protein>
    <submittedName>
        <fullName evidence="5">Phosphatidylinositol 4-kinase alpha</fullName>
    </submittedName>
</protein>
<dbReference type="PANTHER" id="PTHR10048">
    <property type="entry name" value="PHOSPHATIDYLINOSITOL KINASE"/>
    <property type="match status" value="1"/>
</dbReference>
<dbReference type="SUPFAM" id="SSF56112">
    <property type="entry name" value="Protein kinase-like (PK-like)"/>
    <property type="match status" value="1"/>
</dbReference>
<dbReference type="InterPro" id="IPR000403">
    <property type="entry name" value="PI3/4_kinase_cat_dom"/>
</dbReference>
<sequence>MESLMELCDLIAQKPVQLAEKLVWICRNCPPAETLRVSRSQLSNVLAVARFLSKCPNHTDELSRSVVLDFYRSIPLSFNLPFWPQGFTNDSIGSFYGDFFGYICKACELSPGFFADVARFTGDIMISAIGNGNEDLGISKVVLKAMCCHFPPVVCSDGNKLVSGLIEQFEMLVNSYPRGLGTLSSSSPMSKLVEGYLLRATQRSDIFAHILIWNLQGETCELKHSSSKHAAFLALLPLVRQWIIDRFNEKARDVFQREFDFFDKVTSISDALYPLPKEERRAGIRRELEKIKMQGDDLYLPTAPNKILKGIQVDSGIPLQSAAKVPIMITFNVTDRDGDQDDIRPQACIFKVGDDCRQDVLALQVISLLKDIFEAVGLNLYLYPYGVLPTGPERGIIEVVPNSRSRSQMGETTDGGLYEIFQQDFGPVGSPGFEAARENFIITSAGYAVASMLLQPKDRHNGNLLIDSAGRLVHVDFGFILGISPGRNMRFESTHFKLSHEMTQLIDPSGAMKSETWHQFVSFCVKGYLAARHYMDGIIVTVSMMQDSGLPFFNRGDPVGNLRKRFHPEMSEREAANYMIHACRDTYNKWTTAGYDLIQYMQQGIEK</sequence>
<keyword evidence="2" id="KW-0808">Transferase</keyword>
<dbReference type="InterPro" id="IPR036940">
    <property type="entry name" value="PI3/4_kinase_cat_sf"/>
</dbReference>
<gene>
    <name evidence="5" type="primary">PI4KA_2</name>
    <name evidence="5" type="ORF">HAX54_030268</name>
</gene>
<dbReference type="InterPro" id="IPR011009">
    <property type="entry name" value="Kinase-like_dom_sf"/>
</dbReference>
<comment type="similarity">
    <text evidence="1">Belongs to the PI3/PI4-kinase family. Type III PI4K subfamily.</text>
</comment>
<evidence type="ECO:0000256" key="2">
    <source>
        <dbReference type="ARBA" id="ARBA00022679"/>
    </source>
</evidence>
<dbReference type="InterPro" id="IPR015433">
    <property type="entry name" value="PI3/4_kinase"/>
</dbReference>
<dbReference type="PANTHER" id="PTHR10048:SF15">
    <property type="entry name" value="PHOSPHATIDYLINOSITOL 4-KINASE ALPHA"/>
    <property type="match status" value="1"/>
</dbReference>
<dbReference type="PROSITE" id="PS00915">
    <property type="entry name" value="PI3_4_KINASE_1"/>
    <property type="match status" value="1"/>
</dbReference>
<evidence type="ECO:0000256" key="3">
    <source>
        <dbReference type="ARBA" id="ARBA00022777"/>
    </source>
</evidence>
<evidence type="ECO:0000256" key="1">
    <source>
        <dbReference type="ARBA" id="ARBA00006209"/>
    </source>
</evidence>
<comment type="caution">
    <text evidence="5">The sequence shown here is derived from an EMBL/GenBank/DDBJ whole genome shotgun (WGS) entry which is preliminary data.</text>
</comment>
<dbReference type="Gene3D" id="3.30.1010.10">
    <property type="entry name" value="Phosphatidylinositol 3-kinase Catalytic Subunit, Chain A, domain 4"/>
    <property type="match status" value="1"/>
</dbReference>
<evidence type="ECO:0000313" key="5">
    <source>
        <dbReference type="EMBL" id="MCD9643115.1"/>
    </source>
</evidence>
<keyword evidence="6" id="KW-1185">Reference proteome</keyword>
<dbReference type="Pfam" id="PF00454">
    <property type="entry name" value="PI3_PI4_kinase"/>
    <property type="match status" value="1"/>
</dbReference>
<dbReference type="EMBL" id="JACEIK010003788">
    <property type="protein sequence ID" value="MCD9643115.1"/>
    <property type="molecule type" value="Genomic_DNA"/>
</dbReference>
<reference evidence="5 6" key="1">
    <citation type="journal article" date="2021" name="BMC Genomics">
        <title>Datura genome reveals duplications of psychoactive alkaloid biosynthetic genes and high mutation rate following tissue culture.</title>
        <authorList>
            <person name="Rajewski A."/>
            <person name="Carter-House D."/>
            <person name="Stajich J."/>
            <person name="Litt A."/>
        </authorList>
    </citation>
    <scope>NUCLEOTIDE SEQUENCE [LARGE SCALE GENOMIC DNA]</scope>
    <source>
        <strain evidence="5">AR-01</strain>
    </source>
</reference>
<accession>A0ABS8V7G1</accession>
<evidence type="ECO:0000313" key="6">
    <source>
        <dbReference type="Proteomes" id="UP000823775"/>
    </source>
</evidence>
<dbReference type="Gene3D" id="1.10.1070.11">
    <property type="entry name" value="Phosphatidylinositol 3-/4-kinase, catalytic domain"/>
    <property type="match status" value="1"/>
</dbReference>
<organism evidence="5 6">
    <name type="scientific">Datura stramonium</name>
    <name type="common">Jimsonweed</name>
    <name type="synonym">Common thornapple</name>
    <dbReference type="NCBI Taxonomy" id="4076"/>
    <lineage>
        <taxon>Eukaryota</taxon>
        <taxon>Viridiplantae</taxon>
        <taxon>Streptophyta</taxon>
        <taxon>Embryophyta</taxon>
        <taxon>Tracheophyta</taxon>
        <taxon>Spermatophyta</taxon>
        <taxon>Magnoliopsida</taxon>
        <taxon>eudicotyledons</taxon>
        <taxon>Gunneridae</taxon>
        <taxon>Pentapetalae</taxon>
        <taxon>asterids</taxon>
        <taxon>lamiids</taxon>
        <taxon>Solanales</taxon>
        <taxon>Solanaceae</taxon>
        <taxon>Solanoideae</taxon>
        <taxon>Datureae</taxon>
        <taxon>Datura</taxon>
    </lineage>
</organism>
<dbReference type="SMART" id="SM00146">
    <property type="entry name" value="PI3Kc"/>
    <property type="match status" value="1"/>
</dbReference>
<proteinExistence type="inferred from homology"/>
<dbReference type="InterPro" id="IPR018936">
    <property type="entry name" value="PI3/4_kinase_CS"/>
</dbReference>